<dbReference type="NCBIfam" id="NF033674">
    <property type="entry name" value="stress_OB_fold"/>
    <property type="match status" value="1"/>
</dbReference>
<dbReference type="OrthoDB" id="598245at2"/>
<evidence type="ECO:0000313" key="3">
    <source>
        <dbReference type="EMBL" id="KGJ94115.1"/>
    </source>
</evidence>
<dbReference type="SUPFAM" id="SSF101756">
    <property type="entry name" value="Hypothetical protein YgiW"/>
    <property type="match status" value="1"/>
</dbReference>
<feature type="chain" id="PRO_5001948995" evidence="2">
    <location>
        <begin position="19"/>
        <end position="112"/>
    </location>
</feature>
<name>A0A099KVC5_COLPS</name>
<dbReference type="Proteomes" id="UP000029843">
    <property type="component" value="Unassembled WGS sequence"/>
</dbReference>
<protein>
    <submittedName>
        <fullName evidence="3">Uncharacterized protein</fullName>
    </submittedName>
</protein>
<dbReference type="RefSeq" id="WP_033092834.1">
    <property type="nucleotide sequence ID" value="NZ_JQED01000007.1"/>
</dbReference>
<dbReference type="PANTHER" id="PTHR36571">
    <property type="entry name" value="PROTEIN YGIW"/>
    <property type="match status" value="1"/>
</dbReference>
<evidence type="ECO:0000256" key="1">
    <source>
        <dbReference type="ARBA" id="ARBA00022729"/>
    </source>
</evidence>
<dbReference type="PATRIC" id="fig|28229.4.peg.1071"/>
<dbReference type="InterPro" id="IPR036700">
    <property type="entry name" value="BOBF_sf"/>
</dbReference>
<dbReference type="Pfam" id="PF04076">
    <property type="entry name" value="BOF"/>
    <property type="match status" value="1"/>
</dbReference>
<dbReference type="AlphaFoldDB" id="A0A099KVC5"/>
<gene>
    <name evidence="3" type="ORF">ND2E_2048</name>
</gene>
<dbReference type="Gene3D" id="2.40.50.200">
    <property type="entry name" value="Bacterial OB-fold"/>
    <property type="match status" value="1"/>
</dbReference>
<reference evidence="3 4" key="1">
    <citation type="submission" date="2014-08" db="EMBL/GenBank/DDBJ databases">
        <title>Genomic and Phenotypic Diversity of Colwellia psychrerythraea strains from Disparate Marine Basins.</title>
        <authorList>
            <person name="Techtmann S.M."/>
            <person name="Stelling S.C."/>
            <person name="Utturkar S.M."/>
            <person name="Alshibli N."/>
            <person name="Harris A."/>
            <person name="Brown S.D."/>
            <person name="Hazen T.C."/>
        </authorList>
    </citation>
    <scope>NUCLEOTIDE SEQUENCE [LARGE SCALE GENOMIC DNA]</scope>
    <source>
        <strain evidence="3 4">ND2E</strain>
    </source>
</reference>
<proteinExistence type="predicted"/>
<dbReference type="EMBL" id="JQED01000007">
    <property type="protein sequence ID" value="KGJ94115.1"/>
    <property type="molecule type" value="Genomic_DNA"/>
</dbReference>
<dbReference type="InterPro" id="IPR005220">
    <property type="entry name" value="CarO-like"/>
</dbReference>
<accession>A0A099KVC5</accession>
<feature type="signal peptide" evidence="2">
    <location>
        <begin position="1"/>
        <end position="18"/>
    </location>
</feature>
<keyword evidence="1 2" id="KW-0732">Signal</keyword>
<comment type="caution">
    <text evidence="3">The sequence shown here is derived from an EMBL/GenBank/DDBJ whole genome shotgun (WGS) entry which is preliminary data.</text>
</comment>
<evidence type="ECO:0000313" key="4">
    <source>
        <dbReference type="Proteomes" id="UP000029843"/>
    </source>
</evidence>
<evidence type="ECO:0000256" key="2">
    <source>
        <dbReference type="SAM" id="SignalP"/>
    </source>
</evidence>
<sequence precursor="true">MKRLLISTTLLLSLTANAEFIGEGGTTEVTTIKNAIELNDDSRVIVEGHIVKQLKNELYLFKDNSGEVEMEIDDEDFRNIKISSEDKVRITAEVDSDWTTTSLEAEYLELAK</sequence>
<dbReference type="PANTHER" id="PTHR36571:SF1">
    <property type="entry name" value="PROTEIN YGIW"/>
    <property type="match status" value="1"/>
</dbReference>
<organism evidence="3 4">
    <name type="scientific">Colwellia psychrerythraea</name>
    <name type="common">Vibrio psychroerythus</name>
    <dbReference type="NCBI Taxonomy" id="28229"/>
    <lineage>
        <taxon>Bacteria</taxon>
        <taxon>Pseudomonadati</taxon>
        <taxon>Pseudomonadota</taxon>
        <taxon>Gammaproteobacteria</taxon>
        <taxon>Alteromonadales</taxon>
        <taxon>Colwelliaceae</taxon>
        <taxon>Colwellia</taxon>
    </lineage>
</organism>